<gene>
    <name evidence="3" type="ORF">UFOPK2925_01505</name>
    <name evidence="4" type="ORF">UFOPK2996_00820</name>
</gene>
<dbReference type="EMBL" id="CAFAAH010000099">
    <property type="protein sequence ID" value="CAB4796584.1"/>
    <property type="molecule type" value="Genomic_DNA"/>
</dbReference>
<accession>A0A6J6X3N9</accession>
<dbReference type="PRINTS" id="PR00412">
    <property type="entry name" value="EPOXHYDRLASE"/>
</dbReference>
<dbReference type="InterPro" id="IPR000073">
    <property type="entry name" value="AB_hydrolase_1"/>
</dbReference>
<dbReference type="SUPFAM" id="SSF53474">
    <property type="entry name" value="alpha/beta-Hydrolases"/>
    <property type="match status" value="1"/>
</dbReference>
<dbReference type="InterPro" id="IPR000639">
    <property type="entry name" value="Epox_hydrolase-like"/>
</dbReference>
<proteinExistence type="predicted"/>
<evidence type="ECO:0000313" key="3">
    <source>
        <dbReference type="EMBL" id="CAB4791492.1"/>
    </source>
</evidence>
<dbReference type="AlphaFoldDB" id="A0A6J6X3N9"/>
<evidence type="ECO:0000259" key="2">
    <source>
        <dbReference type="Pfam" id="PF00561"/>
    </source>
</evidence>
<organism evidence="3">
    <name type="scientific">freshwater metagenome</name>
    <dbReference type="NCBI Taxonomy" id="449393"/>
    <lineage>
        <taxon>unclassified sequences</taxon>
        <taxon>metagenomes</taxon>
        <taxon>ecological metagenomes</taxon>
    </lineage>
</organism>
<protein>
    <submittedName>
        <fullName evidence="3">Unannotated protein</fullName>
    </submittedName>
</protein>
<dbReference type="Gene3D" id="3.40.50.1820">
    <property type="entry name" value="alpha/beta hydrolase"/>
    <property type="match status" value="1"/>
</dbReference>
<dbReference type="PANTHER" id="PTHR43329">
    <property type="entry name" value="EPOXIDE HYDROLASE"/>
    <property type="match status" value="1"/>
</dbReference>
<reference evidence="3" key="1">
    <citation type="submission" date="2020-05" db="EMBL/GenBank/DDBJ databases">
        <authorList>
            <person name="Chiriac C."/>
            <person name="Salcher M."/>
            <person name="Ghai R."/>
            <person name="Kavagutti S V."/>
        </authorList>
    </citation>
    <scope>NUCLEOTIDE SEQUENCE</scope>
</reference>
<evidence type="ECO:0000256" key="1">
    <source>
        <dbReference type="ARBA" id="ARBA00022801"/>
    </source>
</evidence>
<dbReference type="Pfam" id="PF00561">
    <property type="entry name" value="Abhydrolase_1"/>
    <property type="match status" value="1"/>
</dbReference>
<dbReference type="EMBL" id="CAEZZU010000278">
    <property type="protein sequence ID" value="CAB4791492.1"/>
    <property type="molecule type" value="Genomic_DNA"/>
</dbReference>
<sequence>MDDLRPDRFPIEETNIRGFKQVFVRCGVGGVPLLLVHGWPETKRIWWRVIDQLVGAGFEVIAPDLRGFGDSELGPDAFNDIPAHAGDLYALAHDHLGHERIVVAGGDLGGPVIQELSTARPEWVDRMILFNSPLPFLKEKMQGLRTRPEAEALDYFIRQGTDADSLSAELSTPELRAQYINAFYNSRLWAYPGAFDDEAINFMVEPFRDESHLRASFGAYESVFDPSKRSGPALFANQENATNTLVLFGTADHVISPDFDLMSEIVFPNRVGPIRLPKCGHFVQWEAHAALSAHMIDFCSDRLNQTS</sequence>
<keyword evidence="1" id="KW-0378">Hydrolase</keyword>
<dbReference type="PRINTS" id="PR00111">
    <property type="entry name" value="ABHYDROLASE"/>
</dbReference>
<dbReference type="InterPro" id="IPR029058">
    <property type="entry name" value="AB_hydrolase_fold"/>
</dbReference>
<dbReference type="GO" id="GO:0016787">
    <property type="term" value="F:hydrolase activity"/>
    <property type="evidence" value="ECO:0007669"/>
    <property type="project" value="UniProtKB-KW"/>
</dbReference>
<name>A0A6J6X3N9_9ZZZZ</name>
<evidence type="ECO:0000313" key="4">
    <source>
        <dbReference type="EMBL" id="CAB4796584.1"/>
    </source>
</evidence>
<feature type="domain" description="AB hydrolase-1" evidence="2">
    <location>
        <begin position="32"/>
        <end position="286"/>
    </location>
</feature>